<gene>
    <name evidence="1" type="ORF">EB1_05090</name>
</gene>
<dbReference type="InterPro" id="IPR011250">
    <property type="entry name" value="OMP/PagP_B-barrel"/>
</dbReference>
<dbReference type="STRING" id="1218108.GCA_000382425_00489"/>
<comment type="caution">
    <text evidence="1">The sequence shown here is derived from an EMBL/GenBank/DDBJ whole genome shotgun (WGS) entry which is preliminary data.</text>
</comment>
<name>A0A511ND27_9FLAO</name>
<evidence type="ECO:0008006" key="3">
    <source>
        <dbReference type="Google" id="ProtNLM"/>
    </source>
</evidence>
<dbReference type="EMBL" id="BJXC01000002">
    <property type="protein sequence ID" value="GEM50719.1"/>
    <property type="molecule type" value="Genomic_DNA"/>
</dbReference>
<dbReference type="SUPFAM" id="SSF56925">
    <property type="entry name" value="OMPA-like"/>
    <property type="match status" value="1"/>
</dbReference>
<organism evidence="1 2">
    <name type="scientific">Empedobacter brevis NBRC 14943 = ATCC 43319</name>
    <dbReference type="NCBI Taxonomy" id="1218108"/>
    <lineage>
        <taxon>Bacteria</taxon>
        <taxon>Pseudomonadati</taxon>
        <taxon>Bacteroidota</taxon>
        <taxon>Flavobacteriia</taxon>
        <taxon>Flavobacteriales</taxon>
        <taxon>Weeksellaceae</taxon>
        <taxon>Empedobacter</taxon>
    </lineage>
</organism>
<proteinExistence type="predicted"/>
<protein>
    <recommendedName>
        <fullName evidence="3">Outer membrane protein beta-barrel domain-containing protein</fullName>
    </recommendedName>
</protein>
<evidence type="ECO:0000313" key="2">
    <source>
        <dbReference type="Proteomes" id="UP000321245"/>
    </source>
</evidence>
<accession>A0A511ND27</accession>
<dbReference type="AlphaFoldDB" id="A0A511ND27"/>
<sequence length="194" mass="22253">MKTFYTVPAFLFMNFCAGQEESIYLKGGFAHFDDTDGVEVSLSYNRKLNRYLDAEVNFSYARTSNYPSNYNFLAYTDKNYWYTKSNVYGITPLLNIVFIREPKHYFSFYGGIGVMFIDTADSANLPVEQNGFIYQAQVESQTALSKSIGLKYLFYVHTFGFGLDAKLLSPIKSNDAYFGQDNYRSVNLILSKTF</sequence>
<dbReference type="GeneID" id="84648765"/>
<evidence type="ECO:0000313" key="1">
    <source>
        <dbReference type="EMBL" id="GEM50719.1"/>
    </source>
</evidence>
<keyword evidence="2" id="KW-1185">Reference proteome</keyword>
<reference evidence="1 2" key="1">
    <citation type="submission" date="2019-07" db="EMBL/GenBank/DDBJ databases">
        <title>Whole genome shotgun sequence of Empedobacter brevis NBRC 14943.</title>
        <authorList>
            <person name="Hosoyama A."/>
            <person name="Uohara A."/>
            <person name="Ohji S."/>
            <person name="Ichikawa N."/>
        </authorList>
    </citation>
    <scope>NUCLEOTIDE SEQUENCE [LARGE SCALE GENOMIC DNA]</scope>
    <source>
        <strain evidence="1 2">NBRC 14943</strain>
    </source>
</reference>
<dbReference type="RefSeq" id="WP_019973998.1">
    <property type="nucleotide sequence ID" value="NZ_BJXC01000002.1"/>
</dbReference>
<dbReference type="Proteomes" id="UP000321245">
    <property type="component" value="Unassembled WGS sequence"/>
</dbReference>